<reference evidence="5" key="1">
    <citation type="submission" date="2022-12" db="EMBL/GenBank/DDBJ databases">
        <title>New Phytohabitans aurantiacus sp. RD004123 nov., an actinomycete isolated from soil.</title>
        <authorList>
            <person name="Triningsih D.W."/>
            <person name="Harunari E."/>
            <person name="Igarashi Y."/>
        </authorList>
    </citation>
    <scope>NUCLEOTIDE SEQUENCE</scope>
    <source>
        <strain evidence="5">RD004123</strain>
    </source>
</reference>
<keyword evidence="3" id="KW-0119">Carbohydrate metabolism</keyword>
<feature type="domain" description="Fibronectin type-III" evidence="4">
    <location>
        <begin position="1421"/>
        <end position="1509"/>
    </location>
</feature>
<dbReference type="InterPro" id="IPR015141">
    <property type="entry name" value="PLipase_A2_prok/fun"/>
</dbReference>
<keyword evidence="3" id="KW-0624">Polysaccharide degradation</keyword>
<feature type="domain" description="Fibronectin type-III" evidence="4">
    <location>
        <begin position="1140"/>
        <end position="1233"/>
    </location>
</feature>
<evidence type="ECO:0000256" key="3">
    <source>
        <dbReference type="ARBA" id="ARBA00023326"/>
    </source>
</evidence>
<dbReference type="InterPro" id="IPR036116">
    <property type="entry name" value="FN3_sf"/>
</dbReference>
<feature type="domain" description="Fibronectin type-III" evidence="4">
    <location>
        <begin position="858"/>
        <end position="950"/>
    </location>
</feature>
<evidence type="ECO:0000313" key="6">
    <source>
        <dbReference type="Proteomes" id="UP001144280"/>
    </source>
</evidence>
<dbReference type="SUPFAM" id="SSF49265">
    <property type="entry name" value="Fibronectin type III"/>
    <property type="match status" value="8"/>
</dbReference>
<protein>
    <recommendedName>
        <fullName evidence="4">Fibronectin type-III domain-containing protein</fullName>
    </recommendedName>
</protein>
<dbReference type="InterPro" id="IPR050991">
    <property type="entry name" value="ECM_Regulatory_Proteins"/>
</dbReference>
<sequence length="1821" mass="194100">MKGLPATMLAMSVSTASVSAVKRRKFGVRALVALMVVSLLWAVPSSAALQASTMSASALNSLWGAYGDAGGHWTGGDSTVSVALPDGRVAWLYSDTYLGAVNADHSRPADAPMVNNTLVVQQGNTLGQTLHGGTAAAPKALVDTGVADELFWVTDGVVDEGALKVLYNRYRKTGTGPLDVELVGTALATFALPGLTLSSVTALPLTNRIAWGTTILQDGGQTYVYGLEDVDGLKFAHVARATGGLAGSWQFWTGSAWSANEAQSSRLMSGVGGYSVDRIGDDYVLVTQDTNTMFGPSVVAHVAASPTGPFGAPRYLVDAPEPAANPAHIIYDARTHPALAADGKLLISYNVNSLRDGDNTADARIYRPRFVEFAWPLPAPDPATVPARPAGFTVEGSSDPIRLAWTPVPGATGYRVYRRDVTAGQTHFTRSPRVESQASAEVALLTDGHAYEFRIAAVNAVGESQPSDTRSITIDVVAPAAPTGLTATPNGNGEIALSWAAVTGPAQYQVYLRDLTEQQEEFATLEPDSPFGTTATARKLVHQHDYEFVVVARNGAGDSPRSAAVTARASYALPGTPGQLTATADGAGAVRLAWQAAGPDVWYWVYQRDVTAGETAFTKLEYPVTQGASFNAAGLLHEHEYEFKVSAINGGGEGVATAPVRATARYGLPGVPTALAATVNADASVTLNWTGSGAGVWYWVYLRDVTAAETEFRKLEYPVTEGTTARPGALLDGHEYEFAVSAINQGGESQRSGTIRATARHDKPGAPTGLVATANGDGSVSLEWTAPAPNLYYWVYQRDVTSGEADFRRLELPVTQGTAARPGALLDGHEYEFAVAGINAAGDGPRSATVRVTARHDLPGVPTGLRATPGDGEVVLEWTAVPNSWYWVYYRDITAGDTQFTKAQYPVTEGPTATLGWLANGHEYEFKVSAVNAAGEGGASAVVKAKPMPPLPKVVTGLTATANDTGGVRLEWTAPGPNLYYWVYRRDVTAGESDYTKLAYPVTDGTAITVKGLTHGHVYEFTVAGTNLAGDGPTAAPVRATVHYALPSAPTNLRGQTAGDGTVNLSWDSPGEDLWFWVYQRDVTAGQTAFTKGIYPATTTSATSGALVHGHVYEFKVTAINGGGEGPASNTIQVTAQGGLPRPPTGLTAVAGNGEVRLSWTASTTPNVYYWIYYRQTAGNDGFTRLEWPATGTTATVGSLTNGTEYEFKVAATNASGDSEPSNVVKARPLPPAPTAPTGLNAIAADGKVGLGWNQNATATTYNIYLRDVTAGQTAWTKLPYSVPEWWHTVENLTNGHRYEFRVTSVNAAGESGPSNVVSSTPVPPAPQAPSGLTAVAGNGQVTLNWNASATPNVYYWVYFRPQGHTDWYYFQYPTLDTRFVATGLLNGFRYEFKVTAANLGGQSGFSNTVAATPFQPPPAAPSGLTAVAGNGQVTLNWNASATPNVYYWVYFRPQGHTDWYYFKYPTTNTRFVATGLLNGFRYEFKVTAANGGGQSGFSNTAAATPFLPLPAAPSGLSAVAGDAQVTLTWNASATSNVYYWVYFRPQGHANWYYFQYPTTNTRFVATGLANGYTYEFKVTAANQAGQSGYSNTVSARPLPPPPYVPTLSASARPGYARLSWQCTLFPGGYVYLWIEYRTSGAWRRLPLPVVHSVGLCEQSFHFDTTAFARGQRIEYRLIAERITQSVSNVAAANVMLSRPQAYWLITEPTSQGRSSFQAGSGAWSAYGFDWANNGCSNSPDYPFGYNFKPACDRHDFGYGNHRTVGLSAERYRERIDGTLLWDLSRMCGALPSGDRTTCLGIASIYYNAVRDFGDGAWADS</sequence>
<dbReference type="CDD" id="cd00063">
    <property type="entry name" value="FN3"/>
    <property type="match status" value="13"/>
</dbReference>
<dbReference type="SUPFAM" id="SSF48619">
    <property type="entry name" value="Phospholipase A2, PLA2"/>
    <property type="match status" value="1"/>
</dbReference>
<feature type="domain" description="Fibronectin type-III" evidence="4">
    <location>
        <begin position="954"/>
        <end position="1048"/>
    </location>
</feature>
<keyword evidence="2" id="KW-0326">Glycosidase</keyword>
<keyword evidence="1" id="KW-0677">Repeat</keyword>
<feature type="domain" description="Fibronectin type-III" evidence="4">
    <location>
        <begin position="766"/>
        <end position="857"/>
    </location>
</feature>
<feature type="domain" description="Fibronectin type-III" evidence="4">
    <location>
        <begin position="671"/>
        <end position="762"/>
    </location>
</feature>
<dbReference type="Pfam" id="PF09056">
    <property type="entry name" value="Phospholip_A2_3"/>
    <property type="match status" value="1"/>
</dbReference>
<feature type="domain" description="Fibronectin type-III" evidence="4">
    <location>
        <begin position="1510"/>
        <end position="1602"/>
    </location>
</feature>
<dbReference type="Gene3D" id="2.60.40.10">
    <property type="entry name" value="Immunoglobulins"/>
    <property type="match status" value="13"/>
</dbReference>
<feature type="domain" description="Fibronectin type-III" evidence="4">
    <location>
        <begin position="385"/>
        <end position="480"/>
    </location>
</feature>
<dbReference type="Proteomes" id="UP001144280">
    <property type="component" value="Unassembled WGS sequence"/>
</dbReference>
<evidence type="ECO:0000259" key="4">
    <source>
        <dbReference type="PROSITE" id="PS50853"/>
    </source>
</evidence>
<dbReference type="Pfam" id="PF00041">
    <property type="entry name" value="fn3"/>
    <property type="match status" value="9"/>
</dbReference>
<dbReference type="InterPro" id="IPR036444">
    <property type="entry name" value="PLipase_A2_dom_sf"/>
</dbReference>
<dbReference type="InterPro" id="IPR003961">
    <property type="entry name" value="FN3_dom"/>
</dbReference>
<evidence type="ECO:0000313" key="5">
    <source>
        <dbReference type="EMBL" id="GLH99991.1"/>
    </source>
</evidence>
<comment type="caution">
    <text evidence="5">The sequence shown here is derived from an EMBL/GenBank/DDBJ whole genome shotgun (WGS) entry which is preliminary data.</text>
</comment>
<feature type="domain" description="Fibronectin type-III" evidence="4">
    <location>
        <begin position="481"/>
        <end position="572"/>
    </location>
</feature>
<dbReference type="PANTHER" id="PTHR46708">
    <property type="entry name" value="TENASCIN"/>
    <property type="match status" value="1"/>
</dbReference>
<dbReference type="PROSITE" id="PS50853">
    <property type="entry name" value="FN3"/>
    <property type="match status" value="13"/>
</dbReference>
<feature type="domain" description="Fibronectin type-III" evidence="4">
    <location>
        <begin position="1326"/>
        <end position="1420"/>
    </location>
</feature>
<proteinExistence type="predicted"/>
<dbReference type="EMBL" id="BSDI01000029">
    <property type="protein sequence ID" value="GLH99991.1"/>
    <property type="molecule type" value="Genomic_DNA"/>
</dbReference>
<feature type="domain" description="Fibronectin type-III" evidence="4">
    <location>
        <begin position="1049"/>
        <end position="1139"/>
    </location>
</feature>
<dbReference type="PANTHER" id="PTHR46708:SF2">
    <property type="entry name" value="FIBRONECTIN TYPE-III DOMAIN-CONTAINING PROTEIN"/>
    <property type="match status" value="1"/>
</dbReference>
<gene>
    <name evidence="5" type="ORF">Pa4123_52670</name>
</gene>
<dbReference type="InterPro" id="IPR013783">
    <property type="entry name" value="Ig-like_fold"/>
</dbReference>
<organism evidence="5 6">
    <name type="scientific">Phytohabitans aurantiacus</name>
    <dbReference type="NCBI Taxonomy" id="3016789"/>
    <lineage>
        <taxon>Bacteria</taxon>
        <taxon>Bacillati</taxon>
        <taxon>Actinomycetota</taxon>
        <taxon>Actinomycetes</taxon>
        <taxon>Micromonosporales</taxon>
        <taxon>Micromonosporaceae</taxon>
    </lineage>
</organism>
<name>A0ABQ5R1D1_9ACTN</name>
<dbReference type="SMART" id="SM00060">
    <property type="entry name" value="FN3"/>
    <property type="match status" value="14"/>
</dbReference>
<keyword evidence="6" id="KW-1185">Reference proteome</keyword>
<keyword evidence="2" id="KW-0378">Hydrolase</keyword>
<evidence type="ECO:0000256" key="2">
    <source>
        <dbReference type="ARBA" id="ARBA00023295"/>
    </source>
</evidence>
<feature type="domain" description="Fibronectin type-III" evidence="4">
    <location>
        <begin position="576"/>
        <end position="667"/>
    </location>
</feature>
<accession>A0ABQ5R1D1</accession>
<dbReference type="Gene3D" id="1.20.90.10">
    <property type="entry name" value="Phospholipase A2 domain"/>
    <property type="match status" value="1"/>
</dbReference>
<feature type="domain" description="Fibronectin type-III" evidence="4">
    <location>
        <begin position="1236"/>
        <end position="1325"/>
    </location>
</feature>
<evidence type="ECO:0000256" key="1">
    <source>
        <dbReference type="ARBA" id="ARBA00022737"/>
    </source>
</evidence>